<feature type="transmembrane region" description="Helical" evidence="1">
    <location>
        <begin position="163"/>
        <end position="189"/>
    </location>
</feature>
<dbReference type="GO" id="GO:0008233">
    <property type="term" value="F:peptidase activity"/>
    <property type="evidence" value="ECO:0007669"/>
    <property type="project" value="UniProtKB-KW"/>
</dbReference>
<evidence type="ECO:0000313" key="4">
    <source>
        <dbReference type="Proteomes" id="UP000001933"/>
    </source>
</evidence>
<keyword evidence="1" id="KW-1133">Transmembrane helix</keyword>
<dbReference type="HOGENOM" id="CLU_012397_2_1_7"/>
<dbReference type="eggNOG" id="COG1305">
    <property type="taxonomic scope" value="Bacteria"/>
</dbReference>
<dbReference type="InterPro" id="IPR002931">
    <property type="entry name" value="Transglutaminase-like"/>
</dbReference>
<dbReference type="GO" id="GO:0006508">
    <property type="term" value="P:proteolysis"/>
    <property type="evidence" value="ECO:0007669"/>
    <property type="project" value="UniProtKB-KW"/>
</dbReference>
<sequence>MKNRFLRVESILKGLSYGIVATGILSVGGYTGIPYTGGCVLLFLAGLYGDFRTARFPPRIFLNILALAAMIFAIVRVRTDDVVIPVIELLMLLTVVKLLEEKKVRDYLQIFGLSVFLLAGSALLSLDMIFLLYLVVYIFLMGAGAILLSYYAESPDLVLEGRVIMKLVSHGLILPLVVLPLTTVLFFLLPRTGHPLFETFQRKGIGTSGFSDHVGLGQVSAIQEDNTVVFRVRTKPLTEEKLYWRGIVLDHFDGKSWHSFQKAQKSPSFPPALQGQRISYTLYLEPHGMDSLFTADKPVNLILRGAVRGPGLTYKTSRPLNRRLRYEGVSVLSEFLPEEEIDRAVWLQLPGDLPQIRTLVTELIRGADQQEAVQRIYRFLKVGSYRYSLRDLPVSPHPLEDFLLKRRYGNCEYFASAMAVMLRTAGIPARLIGGYRSGYYSQTGGYYIVLQKNAHVWVEAYLNEKEWVRFDPTPPYQESGSVNEAGFFFRMGMTLDFLRYYWNMAVIGYDMQRQFHLFETLQTGLKNLDLFKWPAIRDPVKTGWSNRLTFLTLAGLILVIMGYALLRRNRPREDVLISQFLARMKKLGYLRGPSQGLLEFVREVSDEELRKKAGCFVNAFHRRYYRDRRFSRRDAVLLRRLIREIRKSPGN</sequence>
<feature type="transmembrane region" description="Helical" evidence="1">
    <location>
        <begin position="60"/>
        <end position="77"/>
    </location>
</feature>
<protein>
    <submittedName>
        <fullName evidence="3">Transglutaminase-like enzymes, putative cysteine proteases</fullName>
    </submittedName>
</protein>
<feature type="transmembrane region" description="Helical" evidence="1">
    <location>
        <begin position="548"/>
        <end position="566"/>
    </location>
</feature>
<dbReference type="InParanoid" id="Q2LVD2"/>
<accession>Q2LVD2</accession>
<dbReference type="InterPro" id="IPR021878">
    <property type="entry name" value="TgpA_N"/>
</dbReference>
<dbReference type="InterPro" id="IPR052901">
    <property type="entry name" value="Bact_TGase-like"/>
</dbReference>
<keyword evidence="1" id="KW-0472">Membrane</keyword>
<dbReference type="Proteomes" id="UP000001933">
    <property type="component" value="Chromosome"/>
</dbReference>
<feature type="domain" description="Transglutaminase-like" evidence="2">
    <location>
        <begin position="403"/>
        <end position="474"/>
    </location>
</feature>
<keyword evidence="3" id="KW-0645">Protease</keyword>
<dbReference type="SMART" id="SM00460">
    <property type="entry name" value="TGc"/>
    <property type="match status" value="1"/>
</dbReference>
<dbReference type="SUPFAM" id="SSF54001">
    <property type="entry name" value="Cysteine proteinases"/>
    <property type="match status" value="1"/>
</dbReference>
<dbReference type="STRING" id="56780.SYN_00741"/>
<feature type="transmembrane region" description="Helical" evidence="1">
    <location>
        <begin position="83"/>
        <end position="100"/>
    </location>
</feature>
<gene>
    <name evidence="3" type="ORF">SYN_00741</name>
</gene>
<dbReference type="RefSeq" id="WP_011418061.1">
    <property type="nucleotide sequence ID" value="NC_007759.1"/>
</dbReference>
<name>Q2LVD2_SYNAS</name>
<dbReference type="AlphaFoldDB" id="Q2LVD2"/>
<reference evidence="3 4" key="1">
    <citation type="journal article" date="2007" name="Proc. Natl. Acad. Sci. U.S.A.">
        <title>The genome of Syntrophus aciditrophicus: life at the thermodynamic limit of microbial growth.</title>
        <authorList>
            <person name="McInerney M.J."/>
            <person name="Rohlin L."/>
            <person name="Mouttaki H."/>
            <person name="Kim U."/>
            <person name="Krupp R.S."/>
            <person name="Rios-Hernandez L."/>
            <person name="Sieber J."/>
            <person name="Struchtemeyer C.G."/>
            <person name="Bhattacharyya A."/>
            <person name="Campbell J.W."/>
            <person name="Gunsalus R.P."/>
        </authorList>
    </citation>
    <scope>NUCLEOTIDE SEQUENCE [LARGE SCALE GENOMIC DNA]</scope>
    <source>
        <strain evidence="3 4">SB</strain>
    </source>
</reference>
<dbReference type="Pfam" id="PF11992">
    <property type="entry name" value="TgpA_N"/>
    <property type="match status" value="1"/>
</dbReference>
<keyword evidence="3" id="KW-0378">Hydrolase</keyword>
<keyword evidence="1" id="KW-0812">Transmembrane</keyword>
<evidence type="ECO:0000256" key="1">
    <source>
        <dbReference type="SAM" id="Phobius"/>
    </source>
</evidence>
<feature type="transmembrane region" description="Helical" evidence="1">
    <location>
        <begin position="107"/>
        <end position="124"/>
    </location>
</feature>
<dbReference type="Gene3D" id="3.10.620.30">
    <property type="match status" value="1"/>
</dbReference>
<dbReference type="PANTHER" id="PTHR42736">
    <property type="entry name" value="PROTEIN-GLUTAMINE GAMMA-GLUTAMYLTRANSFERASE"/>
    <property type="match status" value="1"/>
</dbReference>
<keyword evidence="4" id="KW-1185">Reference proteome</keyword>
<proteinExistence type="predicted"/>
<dbReference type="KEGG" id="sat:SYN_00741"/>
<evidence type="ECO:0000313" key="3">
    <source>
        <dbReference type="EMBL" id="ABC78041.1"/>
    </source>
</evidence>
<dbReference type="EMBL" id="CP000252">
    <property type="protein sequence ID" value="ABC78041.1"/>
    <property type="molecule type" value="Genomic_DNA"/>
</dbReference>
<dbReference type="PANTHER" id="PTHR42736:SF1">
    <property type="entry name" value="PROTEIN-GLUTAMINE GAMMA-GLUTAMYLTRANSFERASE"/>
    <property type="match status" value="1"/>
</dbReference>
<dbReference type="InterPro" id="IPR038765">
    <property type="entry name" value="Papain-like_cys_pep_sf"/>
</dbReference>
<feature type="transmembrane region" description="Helical" evidence="1">
    <location>
        <begin position="15"/>
        <end position="48"/>
    </location>
</feature>
<dbReference type="OrthoDB" id="9804872at2"/>
<evidence type="ECO:0000259" key="2">
    <source>
        <dbReference type="SMART" id="SM00460"/>
    </source>
</evidence>
<feature type="transmembrane region" description="Helical" evidence="1">
    <location>
        <begin position="130"/>
        <end position="151"/>
    </location>
</feature>
<organism evidence="3 4">
    <name type="scientific">Syntrophus aciditrophicus (strain SB)</name>
    <dbReference type="NCBI Taxonomy" id="56780"/>
    <lineage>
        <taxon>Bacteria</taxon>
        <taxon>Pseudomonadati</taxon>
        <taxon>Thermodesulfobacteriota</taxon>
        <taxon>Syntrophia</taxon>
        <taxon>Syntrophales</taxon>
        <taxon>Syntrophaceae</taxon>
        <taxon>Syntrophus</taxon>
    </lineage>
</organism>
<dbReference type="Pfam" id="PF01841">
    <property type="entry name" value="Transglut_core"/>
    <property type="match status" value="1"/>
</dbReference>